<evidence type="ECO:0000313" key="2">
    <source>
        <dbReference type="EnsemblPlants" id="AET1Gv20011600.23"/>
    </source>
</evidence>
<reference evidence="2" key="5">
    <citation type="journal article" date="2021" name="G3 (Bethesda)">
        <title>Aegilops tauschii genome assembly Aet v5.0 features greater sequence contiguity and improved annotation.</title>
        <authorList>
            <person name="Wang L."/>
            <person name="Zhu T."/>
            <person name="Rodriguez J.C."/>
            <person name="Deal K.R."/>
            <person name="Dubcovsky J."/>
            <person name="McGuire P.E."/>
            <person name="Lux T."/>
            <person name="Spannagl M."/>
            <person name="Mayer K.F.X."/>
            <person name="Baldrich P."/>
            <person name="Meyers B.C."/>
            <person name="Huo N."/>
            <person name="Gu Y.Q."/>
            <person name="Zhou H."/>
            <person name="Devos K.M."/>
            <person name="Bennetzen J.L."/>
            <person name="Unver T."/>
            <person name="Budak H."/>
            <person name="Gulick P.J."/>
            <person name="Galiba G."/>
            <person name="Kalapos B."/>
            <person name="Nelson D.R."/>
            <person name="Li P."/>
            <person name="You F.M."/>
            <person name="Luo M.C."/>
            <person name="Dvorak J."/>
        </authorList>
    </citation>
    <scope>NUCLEOTIDE SEQUENCE [LARGE SCALE GENOMIC DNA]</scope>
    <source>
        <strain evidence="2">cv. AL8/78</strain>
    </source>
</reference>
<accession>A0A452XIC1</accession>
<dbReference type="EnsemblPlants" id="AET1Gv20011600.23">
    <property type="protein sequence ID" value="AET1Gv20011600.23"/>
    <property type="gene ID" value="AET1Gv20011600"/>
</dbReference>
<dbReference type="Gramene" id="AET1Gv20011600.23">
    <property type="protein sequence ID" value="AET1Gv20011600.23"/>
    <property type="gene ID" value="AET1Gv20011600"/>
</dbReference>
<dbReference type="Proteomes" id="UP000015105">
    <property type="component" value="Chromosome 1D"/>
</dbReference>
<evidence type="ECO:0000256" key="1">
    <source>
        <dbReference type="SAM" id="MobiDB-lite"/>
    </source>
</evidence>
<sequence length="268" mass="28401">MAGSKPAFASPLEKIHPTGANPEGSLEQTGGQVFKGLDALRLSKAMGQGNASSSPSVSWGDMLTTPGSRFGLSARDAAIAGTASGNCEFLCSQLLLLCAAFLLLLCLDDHLPCVFAARIMAIGVCGQSADTLSFICEGDEALGSMEEVEAQTIGDLLPTDDDLISGVIDGFELSGLSINQDDADEDIFGTGGGMELENDDSISIKGARNLEGSSKCHFPGEHHINKCPSRTLFVTNINTNILDSDLRVLFQVFNSFSFLYFLEVRLFC</sequence>
<protein>
    <recommendedName>
        <fullName evidence="4">RRM domain-containing protein</fullName>
    </recommendedName>
</protein>
<reference evidence="2" key="4">
    <citation type="submission" date="2019-03" db="UniProtKB">
        <authorList>
            <consortium name="EnsemblPlants"/>
        </authorList>
    </citation>
    <scope>IDENTIFICATION</scope>
</reference>
<organism evidence="2 3">
    <name type="scientific">Aegilops tauschii subsp. strangulata</name>
    <name type="common">Goatgrass</name>
    <dbReference type="NCBI Taxonomy" id="200361"/>
    <lineage>
        <taxon>Eukaryota</taxon>
        <taxon>Viridiplantae</taxon>
        <taxon>Streptophyta</taxon>
        <taxon>Embryophyta</taxon>
        <taxon>Tracheophyta</taxon>
        <taxon>Spermatophyta</taxon>
        <taxon>Magnoliopsida</taxon>
        <taxon>Liliopsida</taxon>
        <taxon>Poales</taxon>
        <taxon>Poaceae</taxon>
        <taxon>BOP clade</taxon>
        <taxon>Pooideae</taxon>
        <taxon>Triticodae</taxon>
        <taxon>Triticeae</taxon>
        <taxon>Triticinae</taxon>
        <taxon>Aegilops</taxon>
    </lineage>
</organism>
<keyword evidence="3" id="KW-1185">Reference proteome</keyword>
<reference evidence="3" key="1">
    <citation type="journal article" date="2014" name="Science">
        <title>Ancient hybridizations among the ancestral genomes of bread wheat.</title>
        <authorList>
            <consortium name="International Wheat Genome Sequencing Consortium,"/>
            <person name="Marcussen T."/>
            <person name="Sandve S.R."/>
            <person name="Heier L."/>
            <person name="Spannagl M."/>
            <person name="Pfeifer M."/>
            <person name="Jakobsen K.S."/>
            <person name="Wulff B.B."/>
            <person name="Steuernagel B."/>
            <person name="Mayer K.F."/>
            <person name="Olsen O.A."/>
        </authorList>
    </citation>
    <scope>NUCLEOTIDE SEQUENCE [LARGE SCALE GENOMIC DNA]</scope>
    <source>
        <strain evidence="3">cv. AL8/78</strain>
    </source>
</reference>
<reference evidence="3" key="2">
    <citation type="journal article" date="2017" name="Nat. Plants">
        <title>The Aegilops tauschii genome reveals multiple impacts of transposons.</title>
        <authorList>
            <person name="Zhao G."/>
            <person name="Zou C."/>
            <person name="Li K."/>
            <person name="Wang K."/>
            <person name="Li T."/>
            <person name="Gao L."/>
            <person name="Zhang X."/>
            <person name="Wang H."/>
            <person name="Yang Z."/>
            <person name="Liu X."/>
            <person name="Jiang W."/>
            <person name="Mao L."/>
            <person name="Kong X."/>
            <person name="Jiao Y."/>
            <person name="Jia J."/>
        </authorList>
    </citation>
    <scope>NUCLEOTIDE SEQUENCE [LARGE SCALE GENOMIC DNA]</scope>
    <source>
        <strain evidence="3">cv. AL8/78</strain>
    </source>
</reference>
<dbReference type="AlphaFoldDB" id="A0A452XIC1"/>
<feature type="region of interest" description="Disordered" evidence="1">
    <location>
        <begin position="1"/>
        <end position="27"/>
    </location>
</feature>
<proteinExistence type="predicted"/>
<evidence type="ECO:0008006" key="4">
    <source>
        <dbReference type="Google" id="ProtNLM"/>
    </source>
</evidence>
<evidence type="ECO:0000313" key="3">
    <source>
        <dbReference type="Proteomes" id="UP000015105"/>
    </source>
</evidence>
<reference evidence="2" key="3">
    <citation type="journal article" date="2017" name="Nature">
        <title>Genome sequence of the progenitor of the wheat D genome Aegilops tauschii.</title>
        <authorList>
            <person name="Luo M.C."/>
            <person name="Gu Y.Q."/>
            <person name="Puiu D."/>
            <person name="Wang H."/>
            <person name="Twardziok S.O."/>
            <person name="Deal K.R."/>
            <person name="Huo N."/>
            <person name="Zhu T."/>
            <person name="Wang L."/>
            <person name="Wang Y."/>
            <person name="McGuire P.E."/>
            <person name="Liu S."/>
            <person name="Long H."/>
            <person name="Ramasamy R.K."/>
            <person name="Rodriguez J.C."/>
            <person name="Van S.L."/>
            <person name="Yuan L."/>
            <person name="Wang Z."/>
            <person name="Xia Z."/>
            <person name="Xiao L."/>
            <person name="Anderson O.D."/>
            <person name="Ouyang S."/>
            <person name="Liang Y."/>
            <person name="Zimin A.V."/>
            <person name="Pertea G."/>
            <person name="Qi P."/>
            <person name="Bennetzen J.L."/>
            <person name="Dai X."/>
            <person name="Dawson M.W."/>
            <person name="Muller H.G."/>
            <person name="Kugler K."/>
            <person name="Rivarola-Duarte L."/>
            <person name="Spannagl M."/>
            <person name="Mayer K.F.X."/>
            <person name="Lu F.H."/>
            <person name="Bevan M.W."/>
            <person name="Leroy P."/>
            <person name="Li P."/>
            <person name="You F.M."/>
            <person name="Sun Q."/>
            <person name="Liu Z."/>
            <person name="Lyons E."/>
            <person name="Wicker T."/>
            <person name="Salzberg S.L."/>
            <person name="Devos K.M."/>
            <person name="Dvorak J."/>
        </authorList>
    </citation>
    <scope>NUCLEOTIDE SEQUENCE [LARGE SCALE GENOMIC DNA]</scope>
    <source>
        <strain evidence="2">cv. AL8/78</strain>
    </source>
</reference>
<name>A0A452XIC1_AEGTS</name>